<dbReference type="Pfam" id="PF09423">
    <property type="entry name" value="PhoD"/>
    <property type="match status" value="1"/>
</dbReference>
<keyword evidence="4" id="KW-1185">Reference proteome</keyword>
<evidence type="ECO:0000259" key="2">
    <source>
        <dbReference type="Pfam" id="PF16655"/>
    </source>
</evidence>
<dbReference type="STRING" id="144026.SAMN04488568_11624"/>
<protein>
    <submittedName>
        <fullName evidence="3">Alkaline phosphatase D</fullName>
    </submittedName>
</protein>
<dbReference type="InterPro" id="IPR018946">
    <property type="entry name" value="PhoD-like_MPP"/>
</dbReference>
<accession>A0A1G9UQV7</accession>
<feature type="domain" description="Phospholipase D N-terminal" evidence="2">
    <location>
        <begin position="60"/>
        <end position="149"/>
    </location>
</feature>
<evidence type="ECO:0000313" key="3">
    <source>
        <dbReference type="EMBL" id="SDM62351.1"/>
    </source>
</evidence>
<evidence type="ECO:0000313" key="4">
    <source>
        <dbReference type="Proteomes" id="UP000199759"/>
    </source>
</evidence>
<dbReference type="Gene3D" id="2.60.40.380">
    <property type="entry name" value="Purple acid phosphatase-like, N-terminal"/>
    <property type="match status" value="1"/>
</dbReference>
<organism evidence="3 4">
    <name type="scientific">Maricaulis salignorans</name>
    <dbReference type="NCBI Taxonomy" id="144026"/>
    <lineage>
        <taxon>Bacteria</taxon>
        <taxon>Pseudomonadati</taxon>
        <taxon>Pseudomonadota</taxon>
        <taxon>Alphaproteobacteria</taxon>
        <taxon>Maricaulales</taxon>
        <taxon>Maricaulaceae</taxon>
        <taxon>Maricaulis</taxon>
    </lineage>
</organism>
<dbReference type="InterPro" id="IPR032093">
    <property type="entry name" value="PhoD_N"/>
</dbReference>
<dbReference type="PANTHER" id="PTHR43606:SF2">
    <property type="entry name" value="ALKALINE PHOSPHATASE FAMILY PROTEIN (AFU_ORTHOLOGUE AFUA_5G03860)"/>
    <property type="match status" value="1"/>
</dbReference>
<gene>
    <name evidence="3" type="ORF">SAMN04488568_11624</name>
</gene>
<dbReference type="SUPFAM" id="SSF56300">
    <property type="entry name" value="Metallo-dependent phosphatases"/>
    <property type="match status" value="1"/>
</dbReference>
<feature type="domain" description="PhoD-like phosphatase metallophosphatase" evidence="1">
    <location>
        <begin position="161"/>
        <end position="547"/>
    </location>
</feature>
<name>A0A1G9UQV7_9PROT</name>
<evidence type="ECO:0000259" key="1">
    <source>
        <dbReference type="Pfam" id="PF09423"/>
    </source>
</evidence>
<dbReference type="Proteomes" id="UP000199759">
    <property type="component" value="Unassembled WGS sequence"/>
</dbReference>
<dbReference type="Pfam" id="PF16655">
    <property type="entry name" value="PhoD_N"/>
    <property type="match status" value="1"/>
</dbReference>
<reference evidence="3 4" key="1">
    <citation type="submission" date="2016-10" db="EMBL/GenBank/DDBJ databases">
        <authorList>
            <person name="de Groot N.N."/>
        </authorList>
    </citation>
    <scope>NUCLEOTIDE SEQUENCE [LARGE SCALE GENOMIC DNA]</scope>
    <source>
        <strain evidence="3 4">DSM 16077</strain>
    </source>
</reference>
<proteinExistence type="predicted"/>
<dbReference type="InterPro" id="IPR052900">
    <property type="entry name" value="Phospholipid_Metab_Enz"/>
</dbReference>
<dbReference type="PANTHER" id="PTHR43606">
    <property type="entry name" value="PHOSPHATASE, PUTATIVE (AFU_ORTHOLOGUE AFUA_6G08710)-RELATED"/>
    <property type="match status" value="1"/>
</dbReference>
<dbReference type="CDD" id="cd07389">
    <property type="entry name" value="MPP_PhoD"/>
    <property type="match status" value="1"/>
</dbReference>
<dbReference type="InterPro" id="IPR029052">
    <property type="entry name" value="Metallo-depent_PP-like"/>
</dbReference>
<dbReference type="AlphaFoldDB" id="A0A1G9UQV7"/>
<dbReference type="InterPro" id="IPR038607">
    <property type="entry name" value="PhoD-like_sf"/>
</dbReference>
<sequence length="584" mass="63958">MHKSGFVDAGLGFGESKMNKINLTRRAALMGAAGASLTVGACAPQIEAFRPASDDGPFRHGIASGDPDQTSVMLWTALTNDGGGYRGVEVASDAAFETIVFESGEDIRYVMMQPLGTLKILATGLEPGRAYFYRFRLGETYSPTGVTRTLPAGALDSYTIGIMSCSNFPAGHFNVYREAAENGGLDLVLHLGDYLYEYAMGQYATGNAEALNRVPDPIHEMVSPADYVARHAQYKTDPDLQALHAAAPWIMSWDDHETANDSYRDGAENHDADEGPWAARRTAALRAWYDWTPTREPEGDNRQRFGNYEIGDLATLVMLESRLTDRDQQISLESFPVASDADDSDPEVLAAVAAWKRDVVGDESRSLIGEEQIAGIRDACAASLAAGKPWRILGNQVIMARVNFPNFATEMPAWLRWYATRDSEFARSMIMRTRFGIPFNLDMWDGYPAERDRLYAALREVGADVITVTGDVHSFWANDLLDKDGHRIGTELVGASVSSPSPFSGFAAPGVDYGKMMREANSEVAQCNMVDHGYIRLTLTPDEALADYVTVSTLDSRDYRAGLDSQWRIARASGGEVPMAERVG</sequence>
<dbReference type="EMBL" id="FNHG01000016">
    <property type="protein sequence ID" value="SDM62351.1"/>
    <property type="molecule type" value="Genomic_DNA"/>
</dbReference>
<dbReference type="Gene3D" id="3.60.21.70">
    <property type="entry name" value="PhoD-like phosphatase"/>
    <property type="match status" value="1"/>
</dbReference>